<dbReference type="Pfam" id="PF01370">
    <property type="entry name" value="Epimerase"/>
    <property type="match status" value="1"/>
</dbReference>
<feature type="domain" description="NAD-dependent epimerase/dehydratase" evidence="3">
    <location>
        <begin position="9"/>
        <end position="266"/>
    </location>
</feature>
<dbReference type="AlphaFoldDB" id="A0A1V6SCG6"/>
<dbReference type="SUPFAM" id="SSF51735">
    <property type="entry name" value="NAD(P)-binding Rossmann-fold domains"/>
    <property type="match status" value="1"/>
</dbReference>
<dbReference type="Gene3D" id="3.40.50.720">
    <property type="entry name" value="NAD(P)-binding Rossmann-like Domain"/>
    <property type="match status" value="1"/>
</dbReference>
<comment type="similarity">
    <text evidence="2">Belongs to the NAD(P)-dependent epimerase/dehydratase family. Dihydroflavonol-4-reductase subfamily.</text>
</comment>
<evidence type="ECO:0000313" key="4">
    <source>
        <dbReference type="EMBL" id="OQE11715.1"/>
    </source>
</evidence>
<dbReference type="Proteomes" id="UP000191518">
    <property type="component" value="Unassembled WGS sequence"/>
</dbReference>
<dbReference type="PANTHER" id="PTHR10366:SF564">
    <property type="entry name" value="STEROL-4-ALPHA-CARBOXYLATE 3-DEHYDROGENASE, DECARBOXYLATING"/>
    <property type="match status" value="1"/>
</dbReference>
<comment type="caution">
    <text evidence="4">The sequence shown here is derived from an EMBL/GenBank/DDBJ whole genome shotgun (WGS) entry which is preliminary data.</text>
</comment>
<dbReference type="InterPro" id="IPR050425">
    <property type="entry name" value="NAD(P)_dehydrat-like"/>
</dbReference>
<gene>
    <name evidence="4" type="ORF">PENVUL_c002G02975</name>
</gene>
<evidence type="ECO:0000313" key="5">
    <source>
        <dbReference type="Proteomes" id="UP000191518"/>
    </source>
</evidence>
<evidence type="ECO:0000259" key="3">
    <source>
        <dbReference type="Pfam" id="PF01370"/>
    </source>
</evidence>
<dbReference type="OrthoDB" id="2735536at2759"/>
<name>A0A1V6SCG6_9EURO</name>
<reference evidence="5" key="1">
    <citation type="journal article" date="2017" name="Nat. Microbiol.">
        <title>Global analysis of biosynthetic gene clusters reveals vast potential of secondary metabolite production in Penicillium species.</title>
        <authorList>
            <person name="Nielsen J.C."/>
            <person name="Grijseels S."/>
            <person name="Prigent S."/>
            <person name="Ji B."/>
            <person name="Dainat J."/>
            <person name="Nielsen K.F."/>
            <person name="Frisvad J.C."/>
            <person name="Workman M."/>
            <person name="Nielsen J."/>
        </authorList>
    </citation>
    <scope>NUCLEOTIDE SEQUENCE [LARGE SCALE GENOMIC DNA]</scope>
    <source>
        <strain evidence="5">IBT 29486</strain>
    </source>
</reference>
<evidence type="ECO:0000256" key="2">
    <source>
        <dbReference type="ARBA" id="ARBA00023445"/>
    </source>
</evidence>
<proteinExistence type="inferred from homology"/>
<protein>
    <recommendedName>
        <fullName evidence="3">NAD-dependent epimerase/dehydratase domain-containing protein</fullName>
    </recommendedName>
</protein>
<keyword evidence="1" id="KW-0560">Oxidoreductase</keyword>
<dbReference type="EMBL" id="MDYP01000002">
    <property type="protein sequence ID" value="OQE11715.1"/>
    <property type="molecule type" value="Genomic_DNA"/>
</dbReference>
<dbReference type="InterPro" id="IPR001509">
    <property type="entry name" value="Epimerase_deHydtase"/>
</dbReference>
<keyword evidence="5" id="KW-1185">Reference proteome</keyword>
<dbReference type="STRING" id="29845.A0A1V6SCG6"/>
<evidence type="ECO:0000256" key="1">
    <source>
        <dbReference type="ARBA" id="ARBA00023002"/>
    </source>
</evidence>
<organism evidence="4 5">
    <name type="scientific">Penicillium vulpinum</name>
    <dbReference type="NCBI Taxonomy" id="29845"/>
    <lineage>
        <taxon>Eukaryota</taxon>
        <taxon>Fungi</taxon>
        <taxon>Dikarya</taxon>
        <taxon>Ascomycota</taxon>
        <taxon>Pezizomycotina</taxon>
        <taxon>Eurotiomycetes</taxon>
        <taxon>Eurotiomycetidae</taxon>
        <taxon>Eurotiales</taxon>
        <taxon>Aspergillaceae</taxon>
        <taxon>Penicillium</taxon>
    </lineage>
</organism>
<dbReference type="GO" id="GO:0016616">
    <property type="term" value="F:oxidoreductase activity, acting on the CH-OH group of donors, NAD or NADP as acceptor"/>
    <property type="evidence" value="ECO:0007669"/>
    <property type="project" value="TreeGrafter"/>
</dbReference>
<dbReference type="InterPro" id="IPR036291">
    <property type="entry name" value="NAD(P)-bd_dom_sf"/>
</dbReference>
<sequence>MSQKQNQVILITGASGFIATHIVRDFLHAGYHVRGTVRSSATAELVRQSFSQFAPQLSLVIVNDMSKPGAFDEAVQGVQGVIHTASPFQVFNVEDNERDLLRPAIDGTINILTSVFTHAPEVKRVVITSSFAAMLDISKGSWPGHVYSEADWNMTPYEVAAAKGAPAGLAYSTAKALAEHAAWDFVKTNKPNFDIATIMPPMVYGPNINATANLAKLNTSSADIYRLVSYQTKSSDDVPQNMFWSFVDVRDVSTAHLRAYEVLEAGGERFFLCAGNFTYQRFVDALRERIPEIQDRVPIGNPGTGTVPSSVYTINNTKSQKILGIQYHKLEDTVVDAARSLLKLEGSLPK</sequence>
<accession>A0A1V6SCG6</accession>
<dbReference type="CDD" id="cd05227">
    <property type="entry name" value="AR_SDR_e"/>
    <property type="match status" value="1"/>
</dbReference>
<dbReference type="FunFam" id="3.40.50.720:FF:000191">
    <property type="entry name" value="Methylglyoxal reductase (NADPH-dependent)"/>
    <property type="match status" value="1"/>
</dbReference>
<dbReference type="PANTHER" id="PTHR10366">
    <property type="entry name" value="NAD DEPENDENT EPIMERASE/DEHYDRATASE"/>
    <property type="match status" value="1"/>
</dbReference>